<evidence type="ECO:0000313" key="7">
    <source>
        <dbReference type="Proteomes" id="UP001140293"/>
    </source>
</evidence>
<reference evidence="6" key="1">
    <citation type="submission" date="2020-07" db="EMBL/GenBank/DDBJ databases">
        <authorList>
            <person name="Pettersson B.M.F."/>
            <person name="Behra P.R.K."/>
            <person name="Ramesh M."/>
            <person name="Das S."/>
            <person name="Dasgupta S."/>
            <person name="Kirsebom L.A."/>
        </authorList>
    </citation>
    <scope>NUCLEOTIDE SEQUENCE</scope>
    <source>
        <strain evidence="6">DSM 44615</strain>
    </source>
</reference>
<dbReference type="Pfam" id="PF00005">
    <property type="entry name" value="ABC_tran"/>
    <property type="match status" value="1"/>
</dbReference>
<comment type="caution">
    <text evidence="6">The sequence shown here is derived from an EMBL/GenBank/DDBJ whole genome shotgun (WGS) entry which is preliminary data.</text>
</comment>
<dbReference type="FunFam" id="3.40.50.300:FF:000425">
    <property type="entry name" value="Probable ABC transporter, ATP-binding subunit"/>
    <property type="match status" value="1"/>
</dbReference>
<evidence type="ECO:0000256" key="2">
    <source>
        <dbReference type="ARBA" id="ARBA00022741"/>
    </source>
</evidence>
<accession>A0A9X2YKX3</accession>
<keyword evidence="7" id="KW-1185">Reference proteome</keyword>
<proteinExistence type="predicted"/>
<dbReference type="EC" id="7.6.2.9" evidence="4"/>
<evidence type="ECO:0000256" key="1">
    <source>
        <dbReference type="ARBA" id="ARBA00022448"/>
    </source>
</evidence>
<keyword evidence="3 6" id="KW-0067">ATP-binding</keyword>
<dbReference type="Proteomes" id="UP001140293">
    <property type="component" value="Unassembled WGS sequence"/>
</dbReference>
<sequence length="357" mass="36617">MPGAAGVRIRGLGKSFDGRRVLSGLDLDVAAGTIGAVLGPSGCGKTTLLRIVAGFEEPDAGTVGVGDGIVCGDGAAVPAHRRRIGLMPQEGALFPHLSAAENIAFGLPRRRRAEAADTVAHWLDVVGLDGSGDARPHELSGGQQQRVALARALAARPRVVLLDEPFAALDAGLRTRVREDIAAILRDTGTTAVLVTHDQAEGLSLADSVALLMNGQMVQAGTPAEVYDRPRTLAAARFVGAAVEIGGECRGGVVRTVLGAHPTRMPVDDGDVVVVLRPEQLRLTEDGAPAVVTAHRFYGPDSSVHVTLADGTPLVVRRIGDVDVAPGQPVSVSVAGTVLAYPSPAGGQRMALGEAGG</sequence>
<organism evidence="6 7">
    <name type="scientific">[Mycobacterium] manitobense</name>
    <dbReference type="NCBI Taxonomy" id="190147"/>
    <lineage>
        <taxon>Bacteria</taxon>
        <taxon>Bacillati</taxon>
        <taxon>Actinomycetota</taxon>
        <taxon>Actinomycetes</taxon>
        <taxon>Mycobacteriales</taxon>
        <taxon>Mycobacteriaceae</taxon>
        <taxon>Mycolicibacterium</taxon>
    </lineage>
</organism>
<dbReference type="PROSITE" id="PS50893">
    <property type="entry name" value="ABC_TRANSPORTER_2"/>
    <property type="match status" value="1"/>
</dbReference>
<dbReference type="PANTHER" id="PTHR42781">
    <property type="entry name" value="SPERMIDINE/PUTRESCINE IMPORT ATP-BINDING PROTEIN POTA"/>
    <property type="match status" value="1"/>
</dbReference>
<dbReference type="PANTHER" id="PTHR42781:SF4">
    <property type="entry name" value="SPERMIDINE_PUTRESCINE IMPORT ATP-BINDING PROTEIN POTA"/>
    <property type="match status" value="1"/>
</dbReference>
<dbReference type="AlphaFoldDB" id="A0A9X2YKX3"/>
<evidence type="ECO:0000313" key="6">
    <source>
        <dbReference type="EMBL" id="MCV7169629.1"/>
    </source>
</evidence>
<dbReference type="PROSITE" id="PS00211">
    <property type="entry name" value="ABC_TRANSPORTER_1"/>
    <property type="match status" value="1"/>
</dbReference>
<dbReference type="InterPro" id="IPR050093">
    <property type="entry name" value="ABC_SmlMolc_Importer"/>
</dbReference>
<dbReference type="InterPro" id="IPR017871">
    <property type="entry name" value="ABC_transporter-like_CS"/>
</dbReference>
<dbReference type="InterPro" id="IPR027417">
    <property type="entry name" value="P-loop_NTPase"/>
</dbReference>
<keyword evidence="2" id="KW-0547">Nucleotide-binding</keyword>
<dbReference type="EMBL" id="JACKSJ010000056">
    <property type="protein sequence ID" value="MCV7169629.1"/>
    <property type="molecule type" value="Genomic_DNA"/>
</dbReference>
<dbReference type="GO" id="GO:0016887">
    <property type="term" value="F:ATP hydrolysis activity"/>
    <property type="evidence" value="ECO:0007669"/>
    <property type="project" value="InterPro"/>
</dbReference>
<dbReference type="Gene3D" id="3.40.50.300">
    <property type="entry name" value="P-loop containing nucleotide triphosphate hydrolases"/>
    <property type="match status" value="1"/>
</dbReference>
<dbReference type="SUPFAM" id="SSF52540">
    <property type="entry name" value="P-loop containing nucleoside triphosphate hydrolases"/>
    <property type="match status" value="1"/>
</dbReference>
<evidence type="ECO:0000256" key="3">
    <source>
        <dbReference type="ARBA" id="ARBA00022840"/>
    </source>
</evidence>
<dbReference type="InterPro" id="IPR003593">
    <property type="entry name" value="AAA+_ATPase"/>
</dbReference>
<dbReference type="GO" id="GO:0005524">
    <property type="term" value="F:ATP binding"/>
    <property type="evidence" value="ECO:0007669"/>
    <property type="project" value="UniProtKB-KW"/>
</dbReference>
<evidence type="ECO:0000256" key="4">
    <source>
        <dbReference type="ARBA" id="ARBA00066388"/>
    </source>
</evidence>
<dbReference type="InterPro" id="IPR003439">
    <property type="entry name" value="ABC_transporter-like_ATP-bd"/>
</dbReference>
<dbReference type="Pfam" id="PF08402">
    <property type="entry name" value="TOBE_2"/>
    <property type="match status" value="1"/>
</dbReference>
<feature type="domain" description="ABC transporter" evidence="5">
    <location>
        <begin position="7"/>
        <end position="239"/>
    </location>
</feature>
<dbReference type="SMART" id="SM00382">
    <property type="entry name" value="AAA"/>
    <property type="match status" value="1"/>
</dbReference>
<dbReference type="RefSeq" id="WP_264011912.1">
    <property type="nucleotide sequence ID" value="NZ_JACKSJ010000056.1"/>
</dbReference>
<protein>
    <recommendedName>
        <fullName evidence="4">ABC-type quaternary amine transporter</fullName>
        <ecNumber evidence="4">7.6.2.9</ecNumber>
    </recommendedName>
</protein>
<evidence type="ECO:0000259" key="5">
    <source>
        <dbReference type="PROSITE" id="PS50893"/>
    </source>
</evidence>
<dbReference type="InterPro" id="IPR008995">
    <property type="entry name" value="Mo/tungstate-bd_C_term_dom"/>
</dbReference>
<name>A0A9X2YKX3_9MYCO</name>
<reference evidence="6" key="2">
    <citation type="journal article" date="2022" name="BMC Genomics">
        <title>Comparative genome analysis of mycobacteria focusing on tRNA and non-coding RNA.</title>
        <authorList>
            <person name="Behra P.R.K."/>
            <person name="Pettersson B.M.F."/>
            <person name="Ramesh M."/>
            <person name="Das S."/>
            <person name="Dasgupta S."/>
            <person name="Kirsebom L.A."/>
        </authorList>
    </citation>
    <scope>NUCLEOTIDE SEQUENCE</scope>
    <source>
        <strain evidence="6">DSM 44615</strain>
    </source>
</reference>
<gene>
    <name evidence="6" type="ORF">H7I41_06805</name>
</gene>
<dbReference type="GO" id="GO:0015418">
    <property type="term" value="F:ABC-type quaternary ammonium compound transporting activity"/>
    <property type="evidence" value="ECO:0007669"/>
    <property type="project" value="UniProtKB-EC"/>
</dbReference>
<keyword evidence="1" id="KW-0813">Transport</keyword>
<dbReference type="InterPro" id="IPR013611">
    <property type="entry name" value="Transp-assoc_OB_typ2"/>
</dbReference>
<dbReference type="GO" id="GO:0043190">
    <property type="term" value="C:ATP-binding cassette (ABC) transporter complex"/>
    <property type="evidence" value="ECO:0007669"/>
    <property type="project" value="InterPro"/>
</dbReference>
<dbReference type="SUPFAM" id="SSF50331">
    <property type="entry name" value="MOP-like"/>
    <property type="match status" value="1"/>
</dbReference>